<dbReference type="EMBL" id="JBHSWU010000010">
    <property type="protein sequence ID" value="MFC6723302.1"/>
    <property type="molecule type" value="Genomic_DNA"/>
</dbReference>
<reference evidence="1 2" key="1">
    <citation type="journal article" date="2019" name="Int. J. Syst. Evol. Microbiol.">
        <title>The Global Catalogue of Microorganisms (GCM) 10K type strain sequencing project: providing services to taxonomists for standard genome sequencing and annotation.</title>
        <authorList>
            <consortium name="The Broad Institute Genomics Platform"/>
            <consortium name="The Broad Institute Genome Sequencing Center for Infectious Disease"/>
            <person name="Wu L."/>
            <person name="Ma J."/>
        </authorList>
    </citation>
    <scope>NUCLEOTIDE SEQUENCE [LARGE SCALE GENOMIC DNA]</scope>
    <source>
        <strain evidence="1 2">NBRC 111368</strain>
    </source>
</reference>
<evidence type="ECO:0000313" key="1">
    <source>
        <dbReference type="EMBL" id="MFC6723302.1"/>
    </source>
</evidence>
<accession>A0ABD5RVS0</accession>
<dbReference type="AlphaFoldDB" id="A0ABD5RVS0"/>
<evidence type="ECO:0000313" key="2">
    <source>
        <dbReference type="Proteomes" id="UP001596328"/>
    </source>
</evidence>
<organism evidence="1 2">
    <name type="scientific">Halobium palmae</name>
    <dbReference type="NCBI Taxonomy" id="1776492"/>
    <lineage>
        <taxon>Archaea</taxon>
        <taxon>Methanobacteriati</taxon>
        <taxon>Methanobacteriota</taxon>
        <taxon>Stenosarchaea group</taxon>
        <taxon>Halobacteria</taxon>
        <taxon>Halobacteriales</taxon>
        <taxon>Haloferacaceae</taxon>
        <taxon>Halobium</taxon>
    </lineage>
</organism>
<gene>
    <name evidence="1" type="ORF">ACFQE1_02605</name>
</gene>
<keyword evidence="2" id="KW-1185">Reference proteome</keyword>
<protein>
    <submittedName>
        <fullName evidence="1">Uncharacterized protein</fullName>
    </submittedName>
</protein>
<proteinExistence type="predicted"/>
<name>A0ABD5RVS0_9EURY</name>
<dbReference type="Proteomes" id="UP001596328">
    <property type="component" value="Unassembled WGS sequence"/>
</dbReference>
<comment type="caution">
    <text evidence="1">The sequence shown here is derived from an EMBL/GenBank/DDBJ whole genome shotgun (WGS) entry which is preliminary data.</text>
</comment>
<sequence>MDDSDTDLFRATIQQFLDSANYVVDVASEGEYVETRKSVLHEEPYSDVHNRPELHSNHVQSARDGAVDALNGVVAK</sequence>